<dbReference type="EMBL" id="CP120630">
    <property type="protein sequence ID" value="WEW60546.1"/>
    <property type="molecule type" value="Genomic_DNA"/>
</dbReference>
<dbReference type="GO" id="GO:0008061">
    <property type="term" value="F:chitin binding"/>
    <property type="evidence" value="ECO:0007669"/>
    <property type="project" value="UniProtKB-KW"/>
</dbReference>
<evidence type="ECO:0000256" key="1">
    <source>
        <dbReference type="ARBA" id="ARBA00022669"/>
    </source>
</evidence>
<protein>
    <recommendedName>
        <fullName evidence="8">Chitin-binding type-1 domain-containing protein</fullName>
    </recommendedName>
</protein>
<feature type="region of interest" description="Disordered" evidence="3">
    <location>
        <begin position="273"/>
        <end position="316"/>
    </location>
</feature>
<evidence type="ECO:0000256" key="3">
    <source>
        <dbReference type="SAM" id="MobiDB-lite"/>
    </source>
</evidence>
<feature type="compositionally biased region" description="Acidic residues" evidence="3">
    <location>
        <begin position="290"/>
        <end position="311"/>
    </location>
</feature>
<reference evidence="6" key="1">
    <citation type="submission" date="2023-03" db="EMBL/GenBank/DDBJ databases">
        <title>Emydomyces testavorans Genome Sequence.</title>
        <authorList>
            <person name="Hoyer L."/>
        </authorList>
    </citation>
    <scope>NUCLEOTIDE SEQUENCE</scope>
    <source>
        <strain evidence="6">16-2883</strain>
    </source>
</reference>
<accession>A0AAF0DNC3</accession>
<keyword evidence="4" id="KW-1133">Transmembrane helix</keyword>
<evidence type="ECO:0008006" key="8">
    <source>
        <dbReference type="Google" id="ProtNLM"/>
    </source>
</evidence>
<keyword evidence="4" id="KW-0812">Transmembrane</keyword>
<name>A0AAF0DNC3_9EURO</name>
<feature type="compositionally biased region" description="Basic and acidic residues" evidence="3">
    <location>
        <begin position="365"/>
        <end position="383"/>
    </location>
</feature>
<evidence type="ECO:0000313" key="6">
    <source>
        <dbReference type="EMBL" id="WEW60546.1"/>
    </source>
</evidence>
<evidence type="ECO:0000256" key="2">
    <source>
        <dbReference type="ARBA" id="ARBA00023026"/>
    </source>
</evidence>
<evidence type="ECO:0000313" key="7">
    <source>
        <dbReference type="Proteomes" id="UP001219355"/>
    </source>
</evidence>
<proteinExistence type="predicted"/>
<evidence type="ECO:0000256" key="4">
    <source>
        <dbReference type="SAM" id="Phobius"/>
    </source>
</evidence>
<organism evidence="6 7">
    <name type="scientific">Emydomyces testavorans</name>
    <dbReference type="NCBI Taxonomy" id="2070801"/>
    <lineage>
        <taxon>Eukaryota</taxon>
        <taxon>Fungi</taxon>
        <taxon>Dikarya</taxon>
        <taxon>Ascomycota</taxon>
        <taxon>Pezizomycotina</taxon>
        <taxon>Eurotiomycetes</taxon>
        <taxon>Eurotiomycetidae</taxon>
        <taxon>Onygenales</taxon>
        <taxon>Nannizziopsiaceae</taxon>
        <taxon>Emydomyces</taxon>
    </lineage>
</organism>
<feature type="compositionally biased region" description="Acidic residues" evidence="3">
    <location>
        <begin position="355"/>
        <end position="364"/>
    </location>
</feature>
<feature type="chain" id="PRO_5042068823" description="Chitin-binding type-1 domain-containing protein" evidence="5">
    <location>
        <begin position="21"/>
        <end position="392"/>
    </location>
</feature>
<keyword evidence="5" id="KW-0732">Signal</keyword>
<evidence type="ECO:0000256" key="5">
    <source>
        <dbReference type="SAM" id="SignalP"/>
    </source>
</evidence>
<keyword evidence="1" id="KW-0147">Chitin-binding</keyword>
<dbReference type="AlphaFoldDB" id="A0AAF0DNC3"/>
<keyword evidence="2" id="KW-0843">Virulence</keyword>
<feature type="transmembrane region" description="Helical" evidence="4">
    <location>
        <begin position="32"/>
        <end position="56"/>
    </location>
</feature>
<keyword evidence="4" id="KW-0472">Membrane</keyword>
<dbReference type="InterPro" id="IPR036861">
    <property type="entry name" value="Endochitinase-like_sf"/>
</dbReference>
<feature type="region of interest" description="Disordered" evidence="3">
    <location>
        <begin position="355"/>
        <end position="392"/>
    </location>
</feature>
<dbReference type="SUPFAM" id="SSF57016">
    <property type="entry name" value="Plant lectins/antimicrobial peptides"/>
    <property type="match status" value="1"/>
</dbReference>
<feature type="signal peptide" evidence="5">
    <location>
        <begin position="1"/>
        <end position="20"/>
    </location>
</feature>
<dbReference type="Proteomes" id="UP001219355">
    <property type="component" value="Chromosome 4"/>
</dbReference>
<sequence>MRAQWVKLGLSLVFATLTAASFNIYATYDHHAIAAALGISSQCLSALYVPVLLFTLGECSKSLTSWLSAVEKKCARDQVTANGIIFEPKAFPLKYIAGHDIACLRDASEAFCILESQKWDDSVYTNKKIQYCSECFLLLWRQRLLSPTLPPGNFTDYLIDQFKVLEETCSTDLPFTTSAPTLIIGAAPTKAANVRRWAATHIPVASPTPSSLIARKSIAPRKAFYRTGRNADKQLFSGIEIDDLMSYNTQLDRDCANLWHNYAICIAPAHIQSSTETAVPTEPGKKNMPEDWDDDDGSNDSDDLPQDDDMPEWLKNISKDGKCDEDTSCVGSGFGDCCSSSGYCGSGPMWCGEDKDGEDYDEDAYGDKKQSGKHRKDDKDGKGGKRRKRRRA</sequence>
<keyword evidence="7" id="KW-1185">Reference proteome</keyword>
<gene>
    <name evidence="6" type="ORF">PRK78_006033</name>
</gene>